<proteinExistence type="predicted"/>
<evidence type="ECO:0000313" key="3">
    <source>
        <dbReference type="EMBL" id="NQP82898.1"/>
    </source>
</evidence>
<accession>A0A0Z8CRP7</accession>
<sequence>MSFKFLQAKQIFGKSQESKRLEEQDKQAEFLFELEHELFQRNWMY</sequence>
<dbReference type="EMBL" id="JABLKP010000004">
    <property type="protein sequence ID" value="NQP82898.1"/>
    <property type="molecule type" value="Genomic_DNA"/>
</dbReference>
<evidence type="ECO:0000313" key="1">
    <source>
        <dbReference type="EMBL" id="CYU52316.1"/>
    </source>
</evidence>
<dbReference type="Proteomes" id="UP000748881">
    <property type="component" value="Unassembled WGS sequence"/>
</dbReference>
<evidence type="ECO:0000313" key="6">
    <source>
        <dbReference type="Proteomes" id="UP000072083"/>
    </source>
</evidence>
<reference evidence="5 7" key="4">
    <citation type="submission" date="2020-07" db="EMBL/GenBank/DDBJ databases">
        <title>Complete genome sequences of Streptococcus suis pig pathogenic strain 10, 13-00283-02 and 16085/3b.</title>
        <authorList>
            <person name="Bunk B."/>
            <person name="Jakobczak B."/>
            <person name="Florian V."/>
            <person name="Dittmar D."/>
            <person name="Maeder U."/>
            <person name="Jarek M."/>
            <person name="Baums C.G."/>
            <person name="Haeussler S."/>
            <person name="Voelker U."/>
            <person name="Michalik S."/>
        </authorList>
    </citation>
    <scope>NUCLEOTIDE SEQUENCE [LARGE SCALE GENOMIC DNA]</scope>
    <source>
        <strain evidence="5 7">13-00283-02</strain>
    </source>
</reference>
<dbReference type="RefSeq" id="WP_002935027.1">
    <property type="nucleotide sequence ID" value="NZ_AP023391.1"/>
</dbReference>
<dbReference type="Proteomes" id="UP000516797">
    <property type="component" value="Chromosome"/>
</dbReference>
<evidence type="ECO:0000313" key="8">
    <source>
        <dbReference type="Proteomes" id="UP000548355"/>
    </source>
</evidence>
<dbReference type="Proteomes" id="UP001270004">
    <property type="component" value="Unassembled WGS sequence"/>
</dbReference>
<reference evidence="2" key="5">
    <citation type="submission" date="2023-11" db="EMBL/GenBank/DDBJ databases">
        <title>Antimicrobial resistance in invasive Streptococcus suis isolated in Spain and the associated genetic mechanisms.</title>
        <authorList>
            <person name="Uruen C."/>
            <person name="Arenas J.A."/>
        </authorList>
    </citation>
    <scope>NUCLEOTIDE SEQUENCE</scope>
    <source>
        <strain evidence="2">Ss_70</strain>
    </source>
</reference>
<dbReference type="Proteomes" id="UP000072083">
    <property type="component" value="Unassembled WGS sequence"/>
</dbReference>
<evidence type="ECO:0000313" key="4">
    <source>
        <dbReference type="EMBL" id="NVH36057.1"/>
    </source>
</evidence>
<dbReference type="AlphaFoldDB" id="A0A0Z8CRP7"/>
<reference evidence="3" key="2">
    <citation type="submission" date="2020-05" db="EMBL/GenBank/DDBJ databases">
        <title>Linking phenotype, genotype and ecology: antimicrobial resistance in the zoonotic pathogen Streptococcus suis.</title>
        <authorList>
            <person name="Hadjirin N.F."/>
            <person name="Miller E.L."/>
            <person name="Murray G.R."/>
            <person name="Yen P.L.K."/>
            <person name="Phuc H.D."/>
            <person name="Wileman T.M."/>
            <person name="Hernandez-Garcia J."/>
            <person name="Williamson S.M."/>
            <person name="Parkhill J."/>
            <person name="Maskell D.J."/>
            <person name="Zhou R."/>
            <person name="Fittipaldi N."/>
            <person name="Gottschalk M."/>
            <person name="Tucker A.D.W."/>
            <person name="Hoa N.T."/>
            <person name="Welch J."/>
            <person name="Weinert L.A."/>
        </authorList>
    </citation>
    <scope>NUCLEOTIDE SEQUENCE</scope>
    <source>
        <strain evidence="3">TMW_SS111</strain>
    </source>
</reference>
<reference evidence="1 6" key="1">
    <citation type="submission" date="2016-02" db="EMBL/GenBank/DDBJ databases">
        <authorList>
            <consortium name="Pathogen Informatics"/>
        </authorList>
    </citation>
    <scope>NUCLEOTIDE SEQUENCE [LARGE SCALE GENOMIC DNA]</scope>
    <source>
        <strain evidence="1 6">LSS44</strain>
    </source>
</reference>
<evidence type="ECO:0000313" key="2">
    <source>
        <dbReference type="EMBL" id="MDX5038953.1"/>
    </source>
</evidence>
<dbReference type="EMBL" id="FIGZ01000001">
    <property type="protein sequence ID" value="CYU52316.1"/>
    <property type="molecule type" value="Genomic_DNA"/>
</dbReference>
<name>A0A0Z8CRP7_STRSU</name>
<organism evidence="1 6">
    <name type="scientific">Streptococcus suis</name>
    <dbReference type="NCBI Taxonomy" id="1307"/>
    <lineage>
        <taxon>Bacteria</taxon>
        <taxon>Bacillati</taxon>
        <taxon>Bacillota</taxon>
        <taxon>Bacilli</taxon>
        <taxon>Lactobacillales</taxon>
        <taxon>Streptococcaceae</taxon>
        <taxon>Streptococcus</taxon>
    </lineage>
</organism>
<dbReference type="EMBL" id="CP058741">
    <property type="protein sequence ID" value="QOE28359.1"/>
    <property type="molecule type" value="Genomic_DNA"/>
</dbReference>
<dbReference type="EMBL" id="JAWWZK010000195">
    <property type="protein sequence ID" value="MDX5038953.1"/>
    <property type="molecule type" value="Genomic_DNA"/>
</dbReference>
<evidence type="ECO:0000313" key="7">
    <source>
        <dbReference type="Proteomes" id="UP000516797"/>
    </source>
</evidence>
<protein>
    <submittedName>
        <fullName evidence="1">Uncharacterized protein</fullName>
    </submittedName>
</protein>
<evidence type="ECO:0000313" key="5">
    <source>
        <dbReference type="EMBL" id="QOE28359.1"/>
    </source>
</evidence>
<reference evidence="4 8" key="3">
    <citation type="submission" date="2020-06" db="EMBL/GenBank/DDBJ databases">
        <title>Pan-genome analysis of Streptococcus suis serotype 2 revealed genomic diversity among strains of different virulence.</title>
        <authorList>
            <person name="Guo G."/>
            <person name="Zhang W."/>
        </authorList>
    </citation>
    <scope>NUCLEOTIDE SEQUENCE [LARGE SCALE GENOMIC DNA]</scope>
    <source>
        <strain evidence="4 8">ZJ92091101</strain>
    </source>
</reference>
<dbReference type="PATRIC" id="fig|1307.1317.peg.1937"/>
<dbReference type="Proteomes" id="UP000548355">
    <property type="component" value="Unassembled WGS sequence"/>
</dbReference>
<gene>
    <name evidence="1" type="ORF">ERS132406_00060</name>
    <name evidence="3" type="ORF">HO898_03880</name>
    <name evidence="4" type="ORF">HU146_02110</name>
    <name evidence="2" type="ORF">SHY70_11875</name>
    <name evidence="5" type="ORF">SSU1300283_01040</name>
</gene>
<dbReference type="EMBL" id="JABXEU010000005">
    <property type="protein sequence ID" value="NVH36057.1"/>
    <property type="molecule type" value="Genomic_DNA"/>
</dbReference>